<dbReference type="RefSeq" id="WP_267152338.1">
    <property type="nucleotide sequence ID" value="NZ_JAPMLT010000008.1"/>
</dbReference>
<dbReference type="InterPro" id="IPR024423">
    <property type="entry name" value="DUF3050"/>
</dbReference>
<dbReference type="Gene3D" id="1.20.910.10">
    <property type="entry name" value="Heme oxygenase-like"/>
    <property type="match status" value="1"/>
</dbReference>
<sequence>MQSVDTQRLTSVRDRLLGHPIYKELNTPEKVRVFMKHHVFAVWDFMSLLKRLQQLLTVTTVPWMPGKETRYARFINEIVLGEETDEDGEGGYISHFDLYLQAMEQCGADTEPVKEFLAALEQGASVEHALEKAGMPESVHQFVSFTMDIAMNGKPHEVAAAFFFGREDIIPDMFGHLVGEIEQRGGEVDRLVYYLKRHIELDGDSHGPLAEQLLDHLCGGDPQKIAEAERTAEECLEKRIELWGGVLGEVEGR</sequence>
<dbReference type="Proteomes" id="UP001208017">
    <property type="component" value="Unassembled WGS sequence"/>
</dbReference>
<proteinExistence type="predicted"/>
<comment type="caution">
    <text evidence="1">The sequence shown here is derived from an EMBL/GenBank/DDBJ whole genome shotgun (WGS) entry which is preliminary data.</text>
</comment>
<dbReference type="InterPro" id="IPR016084">
    <property type="entry name" value="Haem_Oase-like_multi-hlx"/>
</dbReference>
<accession>A0ABT3X2H0</accession>
<organism evidence="1 2">
    <name type="scientific">Tumebacillus lacus</name>
    <dbReference type="NCBI Taxonomy" id="2995335"/>
    <lineage>
        <taxon>Bacteria</taxon>
        <taxon>Bacillati</taxon>
        <taxon>Bacillota</taxon>
        <taxon>Bacilli</taxon>
        <taxon>Bacillales</taxon>
        <taxon>Alicyclobacillaceae</taxon>
        <taxon>Tumebacillus</taxon>
    </lineage>
</organism>
<evidence type="ECO:0000313" key="2">
    <source>
        <dbReference type="Proteomes" id="UP001208017"/>
    </source>
</evidence>
<keyword evidence="2" id="KW-1185">Reference proteome</keyword>
<protein>
    <submittedName>
        <fullName evidence="1">DUF3050 domain-containing protein</fullName>
    </submittedName>
</protein>
<reference evidence="1 2" key="1">
    <citation type="submission" date="2022-11" db="EMBL/GenBank/DDBJ databases">
        <title>Study of microbial diversity in lake waters.</title>
        <authorList>
            <person name="Zhang J."/>
        </authorList>
    </citation>
    <scope>NUCLEOTIDE SEQUENCE [LARGE SCALE GENOMIC DNA]</scope>
    <source>
        <strain evidence="1 2">DT12</strain>
    </source>
</reference>
<dbReference type="SUPFAM" id="SSF48613">
    <property type="entry name" value="Heme oxygenase-like"/>
    <property type="match status" value="1"/>
</dbReference>
<evidence type="ECO:0000313" key="1">
    <source>
        <dbReference type="EMBL" id="MCX7571094.1"/>
    </source>
</evidence>
<dbReference type="Pfam" id="PF11251">
    <property type="entry name" value="DUF3050"/>
    <property type="match status" value="1"/>
</dbReference>
<dbReference type="EMBL" id="JAPMLT010000008">
    <property type="protein sequence ID" value="MCX7571094.1"/>
    <property type="molecule type" value="Genomic_DNA"/>
</dbReference>
<gene>
    <name evidence="1" type="ORF">OS242_14175</name>
</gene>
<name>A0ABT3X2H0_9BACL</name>